<dbReference type="OrthoDB" id="10252328at2759"/>
<feature type="non-terminal residue" evidence="1">
    <location>
        <position position="1"/>
    </location>
</feature>
<keyword evidence="2" id="KW-1185">Reference proteome</keyword>
<proteinExistence type="predicted"/>
<gene>
    <name evidence="1" type="ORF">pdam_00017081</name>
</gene>
<feature type="non-terminal residue" evidence="1">
    <location>
        <position position="135"/>
    </location>
</feature>
<name>A0A3M6UIM9_POCDA</name>
<accession>A0A3M6UIM9</accession>
<evidence type="ECO:0000313" key="1">
    <source>
        <dbReference type="EMBL" id="RMX53486.1"/>
    </source>
</evidence>
<evidence type="ECO:0008006" key="3">
    <source>
        <dbReference type="Google" id="ProtNLM"/>
    </source>
</evidence>
<evidence type="ECO:0000313" key="2">
    <source>
        <dbReference type="Proteomes" id="UP000275408"/>
    </source>
</evidence>
<dbReference type="Proteomes" id="UP000275408">
    <property type="component" value="Unassembled WGS sequence"/>
</dbReference>
<organism evidence="1 2">
    <name type="scientific">Pocillopora damicornis</name>
    <name type="common">Cauliflower coral</name>
    <name type="synonym">Millepora damicornis</name>
    <dbReference type="NCBI Taxonomy" id="46731"/>
    <lineage>
        <taxon>Eukaryota</taxon>
        <taxon>Metazoa</taxon>
        <taxon>Cnidaria</taxon>
        <taxon>Anthozoa</taxon>
        <taxon>Hexacorallia</taxon>
        <taxon>Scleractinia</taxon>
        <taxon>Astrocoeniina</taxon>
        <taxon>Pocilloporidae</taxon>
        <taxon>Pocillopora</taxon>
    </lineage>
</organism>
<dbReference type="EMBL" id="RCHS01001428">
    <property type="protein sequence ID" value="RMX53486.1"/>
    <property type="molecule type" value="Genomic_DNA"/>
</dbReference>
<comment type="caution">
    <text evidence="1">The sequence shown here is derived from an EMBL/GenBank/DDBJ whole genome shotgun (WGS) entry which is preliminary data.</text>
</comment>
<dbReference type="AlphaFoldDB" id="A0A3M6UIM9"/>
<sequence>EAILPLLGHAEEARSYRAPVIGDHVISHHQQWAYYAATIVSFDRETLKYTVDWDDGDPTGKVQSYKDLAIDKIPSEDQVGVDSIVFFPQGGYGATEGNNTGGVRYHEGVVTRVYKDSSGACLYDGHHTKGAEDGK</sequence>
<protein>
    <recommendedName>
        <fullName evidence="3">Tudor domain-containing protein</fullName>
    </recommendedName>
</protein>
<reference evidence="1 2" key="1">
    <citation type="journal article" date="2018" name="Sci. Rep.">
        <title>Comparative analysis of the Pocillopora damicornis genome highlights role of immune system in coral evolution.</title>
        <authorList>
            <person name="Cunning R."/>
            <person name="Bay R.A."/>
            <person name="Gillette P."/>
            <person name="Baker A.C."/>
            <person name="Traylor-Knowles N."/>
        </authorList>
    </citation>
    <scope>NUCLEOTIDE SEQUENCE [LARGE SCALE GENOMIC DNA]</scope>
    <source>
        <strain evidence="1">RSMAS</strain>
        <tissue evidence="1">Whole animal</tissue>
    </source>
</reference>
<dbReference type="Gene3D" id="2.30.30.140">
    <property type="match status" value="1"/>
</dbReference>